<keyword evidence="1" id="KW-0472">Membrane</keyword>
<reference evidence="2 3" key="1">
    <citation type="submission" date="2015-09" db="EMBL/GenBank/DDBJ databases">
        <title>A metagenomics-based metabolic model of nitrate-dependent anaerobic oxidation of methane by Methanoperedens-like archaea.</title>
        <authorList>
            <person name="Arshad A."/>
            <person name="Speth D.R."/>
            <person name="De Graaf R.M."/>
            <person name="Op Den Camp H.J."/>
            <person name="Jetten M.S."/>
            <person name="Welte C.U."/>
        </authorList>
    </citation>
    <scope>NUCLEOTIDE SEQUENCE [LARGE SCALE GENOMIC DNA]</scope>
</reference>
<proteinExistence type="predicted"/>
<accession>A0A0P8DXQ0</accession>
<feature type="transmembrane region" description="Helical" evidence="1">
    <location>
        <begin position="175"/>
        <end position="193"/>
    </location>
</feature>
<dbReference type="AlphaFoldDB" id="A0A0P8DXQ0"/>
<sequence length="233" mass="27552">MVFFKSVRKLMGWCPQETDFPTVKGVFNTDYAHSDKRQSKYYPVENMDVPIQMFDRRIFSIVLTLGISGFISIFFDLFNGFPGYVLVYIIFILLFISIDRIKISIDNEKIQISTPLLKPVNIPKQNINCIKIIDNSIYKHRWINIFLIIFIMLFIFLQVLTLYRKIIRSTPLEEMVFSFVMPIFLIFLLISPLQRNIRRSHYPKAIKIETTNSITLYPRNESEFNILKGELEK</sequence>
<organism evidence="2 3">
    <name type="scientific">Candidatus Methanoperedens nitratireducens</name>
    <dbReference type="NCBI Taxonomy" id="1392998"/>
    <lineage>
        <taxon>Archaea</taxon>
        <taxon>Methanobacteriati</taxon>
        <taxon>Methanobacteriota</taxon>
        <taxon>Stenosarchaea group</taxon>
        <taxon>Methanomicrobia</taxon>
        <taxon>Methanosarcinales</taxon>
        <taxon>ANME-2 cluster</taxon>
        <taxon>Candidatus Methanoperedentaceae</taxon>
        <taxon>Candidatus Methanoperedens</taxon>
    </lineage>
</organism>
<name>A0A0P8DXQ0_9EURY</name>
<evidence type="ECO:0000313" key="2">
    <source>
        <dbReference type="EMBL" id="KPQ42486.1"/>
    </source>
</evidence>
<keyword evidence="1" id="KW-1133">Transmembrane helix</keyword>
<protein>
    <recommendedName>
        <fullName evidence="4">DUF1673 family protein</fullName>
    </recommendedName>
</protein>
<feature type="transmembrane region" description="Helical" evidence="1">
    <location>
        <begin position="81"/>
        <end position="98"/>
    </location>
</feature>
<dbReference type="Proteomes" id="UP000050360">
    <property type="component" value="Unassembled WGS sequence"/>
</dbReference>
<comment type="caution">
    <text evidence="2">The sequence shown here is derived from an EMBL/GenBank/DDBJ whole genome shotgun (WGS) entry which is preliminary data.</text>
</comment>
<evidence type="ECO:0008006" key="4">
    <source>
        <dbReference type="Google" id="ProtNLM"/>
    </source>
</evidence>
<keyword evidence="1" id="KW-0812">Transmembrane</keyword>
<feature type="transmembrane region" description="Helical" evidence="1">
    <location>
        <begin position="142"/>
        <end position="163"/>
    </location>
</feature>
<feature type="transmembrane region" description="Helical" evidence="1">
    <location>
        <begin position="58"/>
        <end position="75"/>
    </location>
</feature>
<gene>
    <name evidence="2" type="ORF">MPEBLZ_02944</name>
</gene>
<evidence type="ECO:0000256" key="1">
    <source>
        <dbReference type="SAM" id="Phobius"/>
    </source>
</evidence>
<evidence type="ECO:0000313" key="3">
    <source>
        <dbReference type="Proteomes" id="UP000050360"/>
    </source>
</evidence>
<dbReference type="EMBL" id="LKCM01000230">
    <property type="protein sequence ID" value="KPQ42486.1"/>
    <property type="molecule type" value="Genomic_DNA"/>
</dbReference>